<dbReference type="NCBIfam" id="TIGR00229">
    <property type="entry name" value="sensory_box"/>
    <property type="match status" value="1"/>
</dbReference>
<dbReference type="Pfam" id="PF08448">
    <property type="entry name" value="PAS_4"/>
    <property type="match status" value="1"/>
</dbReference>
<organism evidence="4 5">
    <name type="scientific">Thiomonas delicata</name>
    <name type="common">Thiomonas cuprina</name>
    <dbReference type="NCBI Taxonomy" id="364030"/>
    <lineage>
        <taxon>Bacteria</taxon>
        <taxon>Pseudomonadati</taxon>
        <taxon>Pseudomonadota</taxon>
        <taxon>Betaproteobacteria</taxon>
        <taxon>Burkholderiales</taxon>
        <taxon>Thiomonas</taxon>
    </lineage>
</organism>
<dbReference type="InterPro" id="IPR013656">
    <property type="entry name" value="PAS_4"/>
</dbReference>
<feature type="domain" description="PAS" evidence="2">
    <location>
        <begin position="160"/>
        <end position="214"/>
    </location>
</feature>
<dbReference type="EMBL" id="FLMQ01000056">
    <property type="protein sequence ID" value="SBP89284.1"/>
    <property type="molecule type" value="Genomic_DNA"/>
</dbReference>
<evidence type="ECO:0000259" key="3">
    <source>
        <dbReference type="PROSITE" id="PS50887"/>
    </source>
</evidence>
<dbReference type="PROSITE" id="PS50112">
    <property type="entry name" value="PAS"/>
    <property type="match status" value="1"/>
</dbReference>
<dbReference type="Pfam" id="PF00989">
    <property type="entry name" value="PAS"/>
    <property type="match status" value="1"/>
</dbReference>
<keyword evidence="5" id="KW-1185">Reference proteome</keyword>
<reference evidence="4 5" key="1">
    <citation type="submission" date="2016-06" db="EMBL/GenBank/DDBJ databases">
        <authorList>
            <person name="Kjaerup R.B."/>
            <person name="Dalgaard T.S."/>
            <person name="Juul-Madsen H.R."/>
        </authorList>
    </citation>
    <scope>NUCLEOTIDE SEQUENCE [LARGE SCALE GENOMIC DNA]</scope>
    <source>
        <strain evidence="4 5">DSM 16361</strain>
    </source>
</reference>
<dbReference type="InterPro" id="IPR013767">
    <property type="entry name" value="PAS_fold"/>
</dbReference>
<name>A0A238D826_THIDL</name>
<dbReference type="InterPro" id="IPR000014">
    <property type="entry name" value="PAS"/>
</dbReference>
<evidence type="ECO:0000259" key="2">
    <source>
        <dbReference type="PROSITE" id="PS50112"/>
    </source>
</evidence>
<dbReference type="InterPro" id="IPR052155">
    <property type="entry name" value="Biofilm_reg_signaling"/>
</dbReference>
<evidence type="ECO:0008006" key="6">
    <source>
        <dbReference type="Google" id="ProtNLM"/>
    </source>
</evidence>
<feature type="domain" description="GGDEF" evidence="3">
    <location>
        <begin position="296"/>
        <end position="428"/>
    </location>
</feature>
<dbReference type="CDD" id="cd01949">
    <property type="entry name" value="GGDEF"/>
    <property type="match status" value="1"/>
</dbReference>
<dbReference type="InterPro" id="IPR043128">
    <property type="entry name" value="Rev_trsase/Diguanyl_cyclase"/>
</dbReference>
<gene>
    <name evidence="4" type="ORF">THIARS_70904</name>
</gene>
<dbReference type="SUPFAM" id="SSF55785">
    <property type="entry name" value="PYP-like sensor domain (PAS domain)"/>
    <property type="match status" value="2"/>
</dbReference>
<dbReference type="InterPro" id="IPR035965">
    <property type="entry name" value="PAS-like_dom_sf"/>
</dbReference>
<dbReference type="InterPro" id="IPR029787">
    <property type="entry name" value="Nucleotide_cyclase"/>
</dbReference>
<dbReference type="Gene3D" id="3.30.70.270">
    <property type="match status" value="1"/>
</dbReference>
<dbReference type="RefSeq" id="WP_094161389.1">
    <property type="nucleotide sequence ID" value="NZ_LT592171.1"/>
</dbReference>
<dbReference type="Pfam" id="PF00990">
    <property type="entry name" value="GGDEF"/>
    <property type="match status" value="1"/>
</dbReference>
<dbReference type="InterPro" id="IPR000160">
    <property type="entry name" value="GGDEF_dom"/>
</dbReference>
<dbReference type="Gene3D" id="3.30.450.20">
    <property type="entry name" value="PAS domain"/>
    <property type="match status" value="2"/>
</dbReference>
<dbReference type="Proteomes" id="UP000214566">
    <property type="component" value="Unassembled WGS sequence"/>
</dbReference>
<dbReference type="SMART" id="SM00091">
    <property type="entry name" value="PAS"/>
    <property type="match status" value="2"/>
</dbReference>
<feature type="region of interest" description="Disordered" evidence="1">
    <location>
        <begin position="1"/>
        <end position="21"/>
    </location>
</feature>
<evidence type="ECO:0000256" key="1">
    <source>
        <dbReference type="SAM" id="MobiDB-lite"/>
    </source>
</evidence>
<evidence type="ECO:0000313" key="5">
    <source>
        <dbReference type="Proteomes" id="UP000214566"/>
    </source>
</evidence>
<accession>A0A238D826</accession>
<dbReference type="NCBIfam" id="TIGR00254">
    <property type="entry name" value="GGDEF"/>
    <property type="match status" value="1"/>
</dbReference>
<dbReference type="PANTHER" id="PTHR44757">
    <property type="entry name" value="DIGUANYLATE CYCLASE DGCP"/>
    <property type="match status" value="1"/>
</dbReference>
<dbReference type="SMART" id="SM00267">
    <property type="entry name" value="GGDEF"/>
    <property type="match status" value="1"/>
</dbReference>
<dbReference type="GO" id="GO:0006355">
    <property type="term" value="P:regulation of DNA-templated transcription"/>
    <property type="evidence" value="ECO:0007669"/>
    <property type="project" value="InterPro"/>
</dbReference>
<dbReference type="PROSITE" id="PS50887">
    <property type="entry name" value="GGDEF"/>
    <property type="match status" value="1"/>
</dbReference>
<protein>
    <recommendedName>
        <fullName evidence="6">Diguanylate cyclase</fullName>
    </recommendedName>
</protein>
<proteinExistence type="predicted"/>
<dbReference type="PANTHER" id="PTHR44757:SF2">
    <property type="entry name" value="BIOFILM ARCHITECTURE MAINTENANCE PROTEIN MBAA"/>
    <property type="match status" value="1"/>
</dbReference>
<dbReference type="CDD" id="cd00130">
    <property type="entry name" value="PAS"/>
    <property type="match status" value="2"/>
</dbReference>
<dbReference type="OrthoDB" id="8929028at2"/>
<sequence>MSEATTTQDDAVPADQAGGERMGAVARQSSTPMACFNIATQRCTEANTAFAALFGTSPGAMIGLALPHIFEPATFAQIEPHLQRDAPDGAGGRIVDLGLRTRDGQMRDFDVNLVRYANRGAARELCLLMHEITRFRATARMAHEAMARLHRFMDASTEGIVFQRAGIIVDINPALTRLLGHAAEDVIGRPSIGFVSPDDRDIVIGHISKGVEGRPYEIALRHSEGYDIPVEVLGRNVQFDGETLRMTLVRDIRARRAAEQRMRELAERDGLTGLYNRRAFLDQLPTRIAGLAERRQTAALLFIDLDRFKQVNDRHGHAQGDRLLQAAGQELLAFLTPGDIAGRMGGDEFAVLLTGIQPEAAGQRAQALLERVQTAFDATGLSDLAYASVGVALFPGHAQDANTLRRQADEAMYLAKAGGGSGIRLYAPVG</sequence>
<evidence type="ECO:0000313" key="4">
    <source>
        <dbReference type="EMBL" id="SBP89284.1"/>
    </source>
</evidence>
<dbReference type="SUPFAM" id="SSF55073">
    <property type="entry name" value="Nucleotide cyclase"/>
    <property type="match status" value="1"/>
</dbReference>
<dbReference type="AlphaFoldDB" id="A0A238D826"/>